<evidence type="ECO:0000313" key="3">
    <source>
        <dbReference type="Proteomes" id="UP000823775"/>
    </source>
</evidence>
<gene>
    <name evidence="2" type="ORF">HAX54_033295</name>
</gene>
<reference evidence="2 3" key="1">
    <citation type="journal article" date="2021" name="BMC Genomics">
        <title>Datura genome reveals duplications of psychoactive alkaloid biosynthetic genes and high mutation rate following tissue culture.</title>
        <authorList>
            <person name="Rajewski A."/>
            <person name="Carter-House D."/>
            <person name="Stajich J."/>
            <person name="Litt A."/>
        </authorList>
    </citation>
    <scope>NUCLEOTIDE SEQUENCE [LARGE SCALE GENOMIC DNA]</scope>
    <source>
        <strain evidence="2">AR-01</strain>
    </source>
</reference>
<dbReference type="PANTHER" id="PTHR33133:SF47">
    <property type="match status" value="1"/>
</dbReference>
<evidence type="ECO:0000256" key="1">
    <source>
        <dbReference type="SAM" id="Phobius"/>
    </source>
</evidence>
<feature type="transmembrane region" description="Helical" evidence="1">
    <location>
        <begin position="95"/>
        <end position="115"/>
    </location>
</feature>
<keyword evidence="3" id="KW-1185">Reference proteome</keyword>
<keyword evidence="1" id="KW-0812">Transmembrane</keyword>
<keyword evidence="1" id="KW-0472">Membrane</keyword>
<proteinExistence type="predicted"/>
<protein>
    <submittedName>
        <fullName evidence="2">Uncharacterized protein</fullName>
    </submittedName>
</protein>
<dbReference type="Proteomes" id="UP000823775">
    <property type="component" value="Unassembled WGS sequence"/>
</dbReference>
<name>A0ABS8SDH6_DATST</name>
<sequence length="142" mass="15907">MRLESSRFSSFRVDGAFTGSVIWLQVNWSLAYVIAVIESKWGFETLRRSAYLVKGKRWVALSMMLIHGLLMGFIVVWGSIYLVLMDPVKDSAGPVLGFMMMNQYLVGNVALYMYCNDFNGEEFADASSQVTGTGEYVSALDD</sequence>
<accession>A0ABS8SDH6</accession>
<feature type="transmembrane region" description="Helical" evidence="1">
    <location>
        <begin position="20"/>
        <end position="37"/>
    </location>
</feature>
<evidence type="ECO:0000313" key="2">
    <source>
        <dbReference type="EMBL" id="MCD7456812.1"/>
    </source>
</evidence>
<dbReference type="EMBL" id="JACEIK010000426">
    <property type="protein sequence ID" value="MCD7456812.1"/>
    <property type="molecule type" value="Genomic_DNA"/>
</dbReference>
<comment type="caution">
    <text evidence="2">The sequence shown here is derived from an EMBL/GenBank/DDBJ whole genome shotgun (WGS) entry which is preliminary data.</text>
</comment>
<keyword evidence="1" id="KW-1133">Transmembrane helix</keyword>
<feature type="transmembrane region" description="Helical" evidence="1">
    <location>
        <begin position="58"/>
        <end position="83"/>
    </location>
</feature>
<organism evidence="2 3">
    <name type="scientific">Datura stramonium</name>
    <name type="common">Jimsonweed</name>
    <name type="synonym">Common thornapple</name>
    <dbReference type="NCBI Taxonomy" id="4076"/>
    <lineage>
        <taxon>Eukaryota</taxon>
        <taxon>Viridiplantae</taxon>
        <taxon>Streptophyta</taxon>
        <taxon>Embryophyta</taxon>
        <taxon>Tracheophyta</taxon>
        <taxon>Spermatophyta</taxon>
        <taxon>Magnoliopsida</taxon>
        <taxon>eudicotyledons</taxon>
        <taxon>Gunneridae</taxon>
        <taxon>Pentapetalae</taxon>
        <taxon>asterids</taxon>
        <taxon>lamiids</taxon>
        <taxon>Solanales</taxon>
        <taxon>Solanaceae</taxon>
        <taxon>Solanoideae</taxon>
        <taxon>Datureae</taxon>
        <taxon>Datura</taxon>
    </lineage>
</organism>
<dbReference type="PANTHER" id="PTHR33133">
    <property type="entry name" value="OS08G0107100 PROTEIN-RELATED"/>
    <property type="match status" value="1"/>
</dbReference>